<name>A0ABU4DWM9_9ENTR</name>
<feature type="transmembrane region" description="Helical" evidence="7">
    <location>
        <begin position="386"/>
        <end position="410"/>
    </location>
</feature>
<keyword evidence="2" id="KW-1003">Cell membrane</keyword>
<evidence type="ECO:0000256" key="3">
    <source>
        <dbReference type="ARBA" id="ARBA00022692"/>
    </source>
</evidence>
<dbReference type="InterPro" id="IPR050250">
    <property type="entry name" value="Macrolide_Exporter_MacB"/>
</dbReference>
<feature type="transmembrane region" description="Helical" evidence="7">
    <location>
        <begin position="349"/>
        <end position="374"/>
    </location>
</feature>
<evidence type="ECO:0000256" key="7">
    <source>
        <dbReference type="SAM" id="Phobius"/>
    </source>
</evidence>
<gene>
    <name evidence="10" type="ORF">R4P48_01050</name>
</gene>
<dbReference type="PANTHER" id="PTHR30572">
    <property type="entry name" value="MEMBRANE COMPONENT OF TRANSPORTER-RELATED"/>
    <property type="match status" value="1"/>
</dbReference>
<keyword evidence="5 7" id="KW-0472">Membrane</keyword>
<accession>A0ABU4DWM9</accession>
<dbReference type="InterPro" id="IPR003838">
    <property type="entry name" value="ABC3_permease_C"/>
</dbReference>
<keyword evidence="11" id="KW-1185">Reference proteome</keyword>
<feature type="transmembrane region" description="Helical" evidence="7">
    <location>
        <begin position="302"/>
        <end position="328"/>
    </location>
</feature>
<evidence type="ECO:0000256" key="1">
    <source>
        <dbReference type="ARBA" id="ARBA00004651"/>
    </source>
</evidence>
<sequence>MLWRMLRQTWGRNLRRKMLAVLTVFLASGLISALLAVSIDIGDKMSRELKSYGANILIEPAGQAALPALFSEQSNPLSGQDFLDEKELPNIKDIFWRNNIVGFAPLLGGEVMLNGKPVNILGTFFNQPVDVPDEEDYRIGQQAVSPYWQVTGAWPQEPVAGQPQTLVGQSLAKRLGLKAGDVLTLQGEKTAQTVTVSGILASGGDEDNQLVMPLSIAQTLLGLPGKVQAIRVSALTVPENELSRRARENLDALNAEEYDLWYCTAFVSSIAHQLEEAISGSVVRPIWQVAASEGVVIDKIQLLLAVVTLAALVAAAMGIASLMTSTIMERAKEIGLMKALGARQWQIMLLFYLEAASSGLLGGAAGCVAGWGLAKSIGLMLFDAPLNFAWVVVPCVLVVAVLIALIGTWFPARRIARLYPVEVLYGR</sequence>
<dbReference type="Pfam" id="PF02687">
    <property type="entry name" value="FtsX"/>
    <property type="match status" value="1"/>
</dbReference>
<protein>
    <submittedName>
        <fullName evidence="10">ABC transporter permease</fullName>
    </submittedName>
</protein>
<organism evidence="10 11">
    <name type="scientific">Atlantibacter subterraneus</name>
    <dbReference type="NCBI Taxonomy" id="255519"/>
    <lineage>
        <taxon>Bacteria</taxon>
        <taxon>Pseudomonadati</taxon>
        <taxon>Pseudomonadota</taxon>
        <taxon>Gammaproteobacteria</taxon>
        <taxon>Enterobacterales</taxon>
        <taxon>Enterobacteriaceae</taxon>
        <taxon>Atlantibacter</taxon>
    </lineage>
</organism>
<feature type="domain" description="MacB-like periplasmic core" evidence="9">
    <location>
        <begin position="18"/>
        <end position="232"/>
    </location>
</feature>
<evidence type="ECO:0000313" key="11">
    <source>
        <dbReference type="Proteomes" id="UP001187066"/>
    </source>
</evidence>
<evidence type="ECO:0000256" key="2">
    <source>
        <dbReference type="ARBA" id="ARBA00022475"/>
    </source>
</evidence>
<dbReference type="RefSeq" id="WP_317677426.1">
    <property type="nucleotide sequence ID" value="NZ_JAWLOF010000001.1"/>
</dbReference>
<evidence type="ECO:0000256" key="6">
    <source>
        <dbReference type="ARBA" id="ARBA00038076"/>
    </source>
</evidence>
<evidence type="ECO:0000259" key="9">
    <source>
        <dbReference type="Pfam" id="PF12704"/>
    </source>
</evidence>
<evidence type="ECO:0000256" key="4">
    <source>
        <dbReference type="ARBA" id="ARBA00022989"/>
    </source>
</evidence>
<dbReference type="Proteomes" id="UP001187066">
    <property type="component" value="Unassembled WGS sequence"/>
</dbReference>
<keyword evidence="3 7" id="KW-0812">Transmembrane</keyword>
<comment type="subcellular location">
    <subcellularLocation>
        <location evidence="1">Cell membrane</location>
        <topology evidence="1">Multi-pass membrane protein</topology>
    </subcellularLocation>
</comment>
<evidence type="ECO:0000256" key="5">
    <source>
        <dbReference type="ARBA" id="ARBA00023136"/>
    </source>
</evidence>
<dbReference type="PANTHER" id="PTHR30572:SF4">
    <property type="entry name" value="ABC TRANSPORTER PERMEASE YTRF"/>
    <property type="match status" value="1"/>
</dbReference>
<keyword evidence="4 7" id="KW-1133">Transmembrane helix</keyword>
<dbReference type="InterPro" id="IPR025857">
    <property type="entry name" value="MacB_PCD"/>
</dbReference>
<comment type="similarity">
    <text evidence="6">Belongs to the ABC-4 integral membrane protein family.</text>
</comment>
<evidence type="ECO:0000259" key="8">
    <source>
        <dbReference type="Pfam" id="PF02687"/>
    </source>
</evidence>
<comment type="caution">
    <text evidence="10">The sequence shown here is derived from an EMBL/GenBank/DDBJ whole genome shotgun (WGS) entry which is preliminary data.</text>
</comment>
<dbReference type="EMBL" id="JAWLOF010000001">
    <property type="protein sequence ID" value="MDV7021270.1"/>
    <property type="molecule type" value="Genomic_DNA"/>
</dbReference>
<evidence type="ECO:0000313" key="10">
    <source>
        <dbReference type="EMBL" id="MDV7021270.1"/>
    </source>
</evidence>
<proteinExistence type="inferred from homology"/>
<dbReference type="Pfam" id="PF12704">
    <property type="entry name" value="MacB_PCD"/>
    <property type="match status" value="1"/>
</dbReference>
<reference evidence="10 11" key="1">
    <citation type="submission" date="2023-10" db="EMBL/GenBank/DDBJ databases">
        <authorList>
            <person name="Dale J."/>
        </authorList>
    </citation>
    <scope>NUCLEOTIDE SEQUENCE [LARGE SCALE GENOMIC DNA]</scope>
    <source>
        <strain evidence="10 11">2023EL-00970</strain>
    </source>
</reference>
<feature type="domain" description="ABC3 transporter permease C-terminal" evidence="8">
    <location>
        <begin position="306"/>
        <end position="420"/>
    </location>
</feature>